<dbReference type="Pfam" id="PF03713">
    <property type="entry name" value="DUF305"/>
    <property type="match status" value="2"/>
</dbReference>
<name>A0A5C8K8Z5_9BACT</name>
<protein>
    <submittedName>
        <fullName evidence="3">DUF305 domain-containing protein</fullName>
    </submittedName>
</protein>
<feature type="signal peptide" evidence="1">
    <location>
        <begin position="1"/>
        <end position="23"/>
    </location>
</feature>
<evidence type="ECO:0000256" key="1">
    <source>
        <dbReference type="SAM" id="SignalP"/>
    </source>
</evidence>
<feature type="domain" description="DUF305" evidence="2">
    <location>
        <begin position="42"/>
        <end position="135"/>
    </location>
</feature>
<organism evidence="3 4">
    <name type="scientific">Pontibacter qinzhouensis</name>
    <dbReference type="NCBI Taxonomy" id="2603253"/>
    <lineage>
        <taxon>Bacteria</taxon>
        <taxon>Pseudomonadati</taxon>
        <taxon>Bacteroidota</taxon>
        <taxon>Cytophagia</taxon>
        <taxon>Cytophagales</taxon>
        <taxon>Hymenobacteraceae</taxon>
        <taxon>Pontibacter</taxon>
    </lineage>
</organism>
<sequence length="231" mass="26061">MKKIVKHMQSATLFAGTALLMMACGGQESTTEETTAVTTEETTTDVDAEAPMNTGMDGSGMMGHMHRNMDEMTNMKTKMTGDPDYDFAQMMTHHHQGAIRMADEEINNGTDSKMKEVAQKIKASNQTDIQKLQDFTGKHKPTSGDTATTMKMMHPMHAMMGEMHQRDMSSMNTDQSFAQMMIHHHQMGNEMSKEFLKVGKTQEMKQLAQKTIDSQTKEIKELEAWQQQNQK</sequence>
<dbReference type="InterPro" id="IPR012347">
    <property type="entry name" value="Ferritin-like"/>
</dbReference>
<dbReference type="PANTHER" id="PTHR36933">
    <property type="entry name" value="SLL0788 PROTEIN"/>
    <property type="match status" value="1"/>
</dbReference>
<feature type="chain" id="PRO_5022947761" evidence="1">
    <location>
        <begin position="24"/>
        <end position="231"/>
    </location>
</feature>
<reference evidence="3 4" key="1">
    <citation type="submission" date="2019-08" db="EMBL/GenBank/DDBJ databases">
        <authorList>
            <person name="Shi S."/>
        </authorList>
    </citation>
    <scope>NUCLEOTIDE SEQUENCE [LARGE SCALE GENOMIC DNA]</scope>
    <source>
        <strain evidence="3 4">GY10130</strain>
    </source>
</reference>
<evidence type="ECO:0000313" key="3">
    <source>
        <dbReference type="EMBL" id="TXK45864.1"/>
    </source>
</evidence>
<dbReference type="AlphaFoldDB" id="A0A5C8K8Z5"/>
<dbReference type="EMBL" id="VRTY01000039">
    <property type="protein sequence ID" value="TXK45864.1"/>
    <property type="molecule type" value="Genomic_DNA"/>
</dbReference>
<comment type="caution">
    <text evidence="3">The sequence shown here is derived from an EMBL/GenBank/DDBJ whole genome shotgun (WGS) entry which is preliminary data.</text>
</comment>
<keyword evidence="1" id="KW-0732">Signal</keyword>
<accession>A0A5C8K8Z5</accession>
<dbReference type="OrthoDB" id="8603558at2"/>
<dbReference type="RefSeq" id="WP_147921951.1">
    <property type="nucleotide sequence ID" value="NZ_VRTY01000039.1"/>
</dbReference>
<evidence type="ECO:0000313" key="4">
    <source>
        <dbReference type="Proteomes" id="UP000321926"/>
    </source>
</evidence>
<dbReference type="InterPro" id="IPR005183">
    <property type="entry name" value="DUF305_CopM-like"/>
</dbReference>
<gene>
    <name evidence="3" type="ORF">FVR03_11790</name>
</gene>
<dbReference type="PANTHER" id="PTHR36933:SF1">
    <property type="entry name" value="SLL0788 PROTEIN"/>
    <property type="match status" value="1"/>
</dbReference>
<dbReference type="PROSITE" id="PS51257">
    <property type="entry name" value="PROKAR_LIPOPROTEIN"/>
    <property type="match status" value="1"/>
</dbReference>
<dbReference type="Proteomes" id="UP000321926">
    <property type="component" value="Unassembled WGS sequence"/>
</dbReference>
<keyword evidence="4" id="KW-1185">Reference proteome</keyword>
<proteinExistence type="predicted"/>
<feature type="domain" description="DUF305" evidence="2">
    <location>
        <begin position="143"/>
        <end position="225"/>
    </location>
</feature>
<evidence type="ECO:0000259" key="2">
    <source>
        <dbReference type="Pfam" id="PF03713"/>
    </source>
</evidence>
<dbReference type="Gene3D" id="1.20.1260.10">
    <property type="match status" value="2"/>
</dbReference>